<evidence type="ECO:0000313" key="2">
    <source>
        <dbReference type="Proteomes" id="UP001162501"/>
    </source>
</evidence>
<reference evidence="1" key="1">
    <citation type="submission" date="2023-05" db="EMBL/GenBank/DDBJ databases">
        <authorList>
            <consortium name="ELIXIR-Norway"/>
        </authorList>
    </citation>
    <scope>NUCLEOTIDE SEQUENCE</scope>
</reference>
<name>A0AC59ZYW4_RANTA</name>
<organism evidence="1 2">
    <name type="scientific">Rangifer tarandus platyrhynchus</name>
    <name type="common">Svalbard reindeer</name>
    <dbReference type="NCBI Taxonomy" id="3082113"/>
    <lineage>
        <taxon>Eukaryota</taxon>
        <taxon>Metazoa</taxon>
        <taxon>Chordata</taxon>
        <taxon>Craniata</taxon>
        <taxon>Vertebrata</taxon>
        <taxon>Euteleostomi</taxon>
        <taxon>Mammalia</taxon>
        <taxon>Eutheria</taxon>
        <taxon>Laurasiatheria</taxon>
        <taxon>Artiodactyla</taxon>
        <taxon>Ruminantia</taxon>
        <taxon>Pecora</taxon>
        <taxon>Cervidae</taxon>
        <taxon>Odocoileinae</taxon>
        <taxon>Rangifer</taxon>
    </lineage>
</organism>
<sequence>MRRAGSRKACPALRLQGQGAPRERGRGGGLRAWERALHTRAAPELVDARGPPEGRARRHAPPRAARALASGCVMLEARQLLRAEPGCVCGAVPGPAHRGRQRAPQGWGRRGCSFGFPAQALKAVCCLRDPFEFSGASAVNLINKPSAYIVSLAKASRRDFCLLRGPWRTRRFASTPALGPA</sequence>
<protein>
    <submittedName>
        <fullName evidence="1">Uncharacterized protein</fullName>
    </submittedName>
</protein>
<gene>
    <name evidence="1" type="ORF">MRATA1EN22A_LOCUS24671</name>
</gene>
<reference evidence="1" key="2">
    <citation type="submission" date="2025-03" db="EMBL/GenBank/DDBJ databases">
        <authorList>
            <consortium name="ELIXIR-Norway"/>
            <consortium name="Elixir Norway"/>
        </authorList>
    </citation>
    <scope>NUCLEOTIDE SEQUENCE</scope>
</reference>
<proteinExistence type="predicted"/>
<accession>A0AC59ZYW4</accession>
<evidence type="ECO:0000313" key="1">
    <source>
        <dbReference type="EMBL" id="CAN0531345.1"/>
    </source>
</evidence>
<dbReference type="EMBL" id="OX596089">
    <property type="protein sequence ID" value="CAN0531345.1"/>
    <property type="molecule type" value="Genomic_DNA"/>
</dbReference>
<dbReference type="Proteomes" id="UP001162501">
    <property type="component" value="Chromosome 5"/>
</dbReference>